<feature type="non-terminal residue" evidence="1">
    <location>
        <position position="66"/>
    </location>
</feature>
<name>A0A8X6FQZ3_TRICU</name>
<keyword evidence="2" id="KW-1185">Reference proteome</keyword>
<accession>A0A8X6FQZ3</accession>
<dbReference type="Proteomes" id="UP000887116">
    <property type="component" value="Unassembled WGS sequence"/>
</dbReference>
<comment type="caution">
    <text evidence="1">The sequence shown here is derived from an EMBL/GenBank/DDBJ whole genome shotgun (WGS) entry which is preliminary data.</text>
</comment>
<reference evidence="1" key="1">
    <citation type="submission" date="2020-07" db="EMBL/GenBank/DDBJ databases">
        <title>Multicomponent nature underlies the extraordinary mechanical properties of spider dragline silk.</title>
        <authorList>
            <person name="Kono N."/>
            <person name="Nakamura H."/>
            <person name="Mori M."/>
            <person name="Yoshida Y."/>
            <person name="Ohtoshi R."/>
            <person name="Malay A.D."/>
            <person name="Moran D.A.P."/>
            <person name="Tomita M."/>
            <person name="Numata K."/>
            <person name="Arakawa K."/>
        </authorList>
    </citation>
    <scope>NUCLEOTIDE SEQUENCE</scope>
</reference>
<dbReference type="EMBL" id="BMAO01020133">
    <property type="protein sequence ID" value="GFQ65188.1"/>
    <property type="molecule type" value="Genomic_DNA"/>
</dbReference>
<protein>
    <submittedName>
        <fullName evidence="1">Uncharacterized protein</fullName>
    </submittedName>
</protein>
<dbReference type="AlphaFoldDB" id="A0A8X6FQZ3"/>
<proteinExistence type="predicted"/>
<organism evidence="1 2">
    <name type="scientific">Trichonephila clavata</name>
    <name type="common">Joro spider</name>
    <name type="synonym">Nephila clavata</name>
    <dbReference type="NCBI Taxonomy" id="2740835"/>
    <lineage>
        <taxon>Eukaryota</taxon>
        <taxon>Metazoa</taxon>
        <taxon>Ecdysozoa</taxon>
        <taxon>Arthropoda</taxon>
        <taxon>Chelicerata</taxon>
        <taxon>Arachnida</taxon>
        <taxon>Araneae</taxon>
        <taxon>Araneomorphae</taxon>
        <taxon>Entelegynae</taxon>
        <taxon>Araneoidea</taxon>
        <taxon>Nephilidae</taxon>
        <taxon>Trichonephila</taxon>
    </lineage>
</organism>
<dbReference type="OrthoDB" id="10548928at2759"/>
<sequence length="66" mass="7450">MEKGTGGGGEGTTRQRRTLLQRRPICGLFMQRLSGNGKEKNPAIYAVSRQRTEDGFSLFTLRLWYG</sequence>
<evidence type="ECO:0000313" key="1">
    <source>
        <dbReference type="EMBL" id="GFQ65188.1"/>
    </source>
</evidence>
<evidence type="ECO:0000313" key="2">
    <source>
        <dbReference type="Proteomes" id="UP000887116"/>
    </source>
</evidence>
<gene>
    <name evidence="1" type="ORF">TNCT_616001</name>
</gene>